<evidence type="ECO:0000256" key="3">
    <source>
        <dbReference type="ARBA" id="ARBA00023163"/>
    </source>
</evidence>
<dbReference type="Proteomes" id="UP000282515">
    <property type="component" value="Unassembled WGS sequence"/>
</dbReference>
<dbReference type="PROSITE" id="PS50977">
    <property type="entry name" value="HTH_TETR_2"/>
    <property type="match status" value="1"/>
</dbReference>
<keyword evidence="1" id="KW-0805">Transcription regulation</keyword>
<evidence type="ECO:0000256" key="1">
    <source>
        <dbReference type="ARBA" id="ARBA00023015"/>
    </source>
</evidence>
<dbReference type="InterPro" id="IPR001647">
    <property type="entry name" value="HTH_TetR"/>
</dbReference>
<dbReference type="SUPFAM" id="SSF48498">
    <property type="entry name" value="Tetracyclin repressor-like, C-terminal domain"/>
    <property type="match status" value="1"/>
</dbReference>
<dbReference type="PANTHER" id="PTHR30055:SF234">
    <property type="entry name" value="HTH-TYPE TRANSCRIPTIONAL REGULATOR BETI"/>
    <property type="match status" value="1"/>
</dbReference>
<dbReference type="GO" id="GO:0003700">
    <property type="term" value="F:DNA-binding transcription factor activity"/>
    <property type="evidence" value="ECO:0007669"/>
    <property type="project" value="TreeGrafter"/>
</dbReference>
<dbReference type="InterPro" id="IPR036271">
    <property type="entry name" value="Tet_transcr_reg_TetR-rel_C_sf"/>
</dbReference>
<dbReference type="EMBL" id="RDBF01000005">
    <property type="protein sequence ID" value="RLV55984.1"/>
    <property type="molecule type" value="Genomic_DNA"/>
</dbReference>
<keyword evidence="3" id="KW-0804">Transcription</keyword>
<keyword evidence="2 4" id="KW-0238">DNA-binding</keyword>
<comment type="caution">
    <text evidence="6">The sequence shown here is derived from an EMBL/GenBank/DDBJ whole genome shotgun (WGS) entry which is preliminary data.</text>
</comment>
<accession>A0A3L8PL94</accession>
<dbReference type="PRINTS" id="PR00455">
    <property type="entry name" value="HTHTETR"/>
</dbReference>
<name>A0A3L8PL94_9ACTN</name>
<reference evidence="6 7" key="1">
    <citation type="submission" date="2018-10" db="EMBL/GenBank/DDBJ databases">
        <title>Aeromicrobium sp. 9W16Y-2 whole genome shotgun sequence.</title>
        <authorList>
            <person name="Li F."/>
        </authorList>
    </citation>
    <scope>NUCLEOTIDE SEQUENCE [LARGE SCALE GENOMIC DNA]</scope>
    <source>
        <strain evidence="6 7">9W16Y-2</strain>
    </source>
</reference>
<gene>
    <name evidence="6" type="ORF">D9V41_08800</name>
</gene>
<protein>
    <submittedName>
        <fullName evidence="6">TetR/AcrR family transcriptional regulator</fullName>
    </submittedName>
</protein>
<dbReference type="GO" id="GO:0000976">
    <property type="term" value="F:transcription cis-regulatory region binding"/>
    <property type="evidence" value="ECO:0007669"/>
    <property type="project" value="TreeGrafter"/>
</dbReference>
<feature type="domain" description="HTH tetR-type" evidence="5">
    <location>
        <begin position="15"/>
        <end position="74"/>
    </location>
</feature>
<evidence type="ECO:0000259" key="5">
    <source>
        <dbReference type="PROSITE" id="PS50977"/>
    </source>
</evidence>
<dbReference type="InterPro" id="IPR009057">
    <property type="entry name" value="Homeodomain-like_sf"/>
</dbReference>
<evidence type="ECO:0000313" key="7">
    <source>
        <dbReference type="Proteomes" id="UP000282515"/>
    </source>
</evidence>
<proteinExistence type="predicted"/>
<dbReference type="SUPFAM" id="SSF46689">
    <property type="entry name" value="Homeodomain-like"/>
    <property type="match status" value="1"/>
</dbReference>
<dbReference type="Gene3D" id="1.10.357.10">
    <property type="entry name" value="Tetracycline Repressor, domain 2"/>
    <property type="match status" value="1"/>
</dbReference>
<dbReference type="InterPro" id="IPR050109">
    <property type="entry name" value="HTH-type_TetR-like_transc_reg"/>
</dbReference>
<dbReference type="AlphaFoldDB" id="A0A3L8PL94"/>
<sequence>MPQPTHPRPRRRDAIRNRERILDHAEKVFETDGLEVSFHRIAEDLGIGVGTVYRHFPDRDALILGLYERYQQRIDELGDDVLAQAPGMPRVERFIDATVAFSLRRPVARRIAAHVARAHPEYVETSPWAEHVAVAVRDAQRDGALRADTTVTDIAILAGMLADLTTIDEPRRSIIVPRMRAYILDALRPADDPRPPLPTNSPDIDDIATIAHQDGRA</sequence>
<feature type="DNA-binding region" description="H-T-H motif" evidence="4">
    <location>
        <begin position="37"/>
        <end position="56"/>
    </location>
</feature>
<evidence type="ECO:0000256" key="2">
    <source>
        <dbReference type="ARBA" id="ARBA00023125"/>
    </source>
</evidence>
<dbReference type="Pfam" id="PF00440">
    <property type="entry name" value="TetR_N"/>
    <property type="match status" value="1"/>
</dbReference>
<dbReference type="PANTHER" id="PTHR30055">
    <property type="entry name" value="HTH-TYPE TRANSCRIPTIONAL REGULATOR RUTR"/>
    <property type="match status" value="1"/>
</dbReference>
<keyword evidence="7" id="KW-1185">Reference proteome</keyword>
<evidence type="ECO:0000256" key="4">
    <source>
        <dbReference type="PROSITE-ProRule" id="PRU00335"/>
    </source>
</evidence>
<dbReference type="RefSeq" id="WP_121794180.1">
    <property type="nucleotide sequence ID" value="NZ_RDBF01000005.1"/>
</dbReference>
<dbReference type="OrthoDB" id="3382616at2"/>
<organism evidence="6 7">
    <name type="scientific">Aeromicrobium phragmitis</name>
    <dbReference type="NCBI Taxonomy" id="2478914"/>
    <lineage>
        <taxon>Bacteria</taxon>
        <taxon>Bacillati</taxon>
        <taxon>Actinomycetota</taxon>
        <taxon>Actinomycetes</taxon>
        <taxon>Propionibacteriales</taxon>
        <taxon>Nocardioidaceae</taxon>
        <taxon>Aeromicrobium</taxon>
    </lineage>
</organism>
<evidence type="ECO:0000313" key="6">
    <source>
        <dbReference type="EMBL" id="RLV55984.1"/>
    </source>
</evidence>